<keyword evidence="2" id="KW-1185">Reference proteome</keyword>
<feature type="region of interest" description="Disordered" evidence="1">
    <location>
        <begin position="1"/>
        <end position="32"/>
    </location>
</feature>
<dbReference type="Proteomes" id="UP000887565">
    <property type="component" value="Unplaced"/>
</dbReference>
<evidence type="ECO:0000313" key="2">
    <source>
        <dbReference type="Proteomes" id="UP000887565"/>
    </source>
</evidence>
<feature type="compositionally biased region" description="Basic and acidic residues" evidence="1">
    <location>
        <begin position="1"/>
        <end position="12"/>
    </location>
</feature>
<accession>A0A915KNF7</accession>
<reference evidence="3" key="1">
    <citation type="submission" date="2022-11" db="UniProtKB">
        <authorList>
            <consortium name="WormBaseParasite"/>
        </authorList>
    </citation>
    <scope>IDENTIFICATION</scope>
</reference>
<sequence>MLEPTAHSDDFKVATTASDPDLTNHEPAMLNKSLPCHTNKQKLDFTLNRMTQALAKLRPFQPPGGQTYIYQQTDSQHRHQHSKADIRPLLLRCNATKAHRTPTYPRHAPQ</sequence>
<dbReference type="AlphaFoldDB" id="A0A915KNF7"/>
<organism evidence="2 3">
    <name type="scientific">Romanomermis culicivorax</name>
    <name type="common">Nematode worm</name>
    <dbReference type="NCBI Taxonomy" id="13658"/>
    <lineage>
        <taxon>Eukaryota</taxon>
        <taxon>Metazoa</taxon>
        <taxon>Ecdysozoa</taxon>
        <taxon>Nematoda</taxon>
        <taxon>Enoplea</taxon>
        <taxon>Dorylaimia</taxon>
        <taxon>Mermithida</taxon>
        <taxon>Mermithoidea</taxon>
        <taxon>Mermithidae</taxon>
        <taxon>Romanomermis</taxon>
    </lineage>
</organism>
<evidence type="ECO:0000256" key="1">
    <source>
        <dbReference type="SAM" id="MobiDB-lite"/>
    </source>
</evidence>
<proteinExistence type="predicted"/>
<name>A0A915KNF7_ROMCU</name>
<protein>
    <submittedName>
        <fullName evidence="3">Uncharacterized protein</fullName>
    </submittedName>
</protein>
<dbReference type="WBParaSite" id="nRc.2.0.1.t40321-RA">
    <property type="protein sequence ID" value="nRc.2.0.1.t40321-RA"/>
    <property type="gene ID" value="nRc.2.0.1.g40321"/>
</dbReference>
<evidence type="ECO:0000313" key="3">
    <source>
        <dbReference type="WBParaSite" id="nRc.2.0.1.t40321-RA"/>
    </source>
</evidence>